<name>A0ABT5C2L0_9BACT</name>
<comment type="caution">
    <text evidence="2">The sequence shown here is derived from an EMBL/GenBank/DDBJ whole genome shotgun (WGS) entry which is preliminary data.</text>
</comment>
<reference evidence="2 3" key="1">
    <citation type="submission" date="2023-01" db="EMBL/GenBank/DDBJ databases">
        <title>Minimal conservation of predation-associated metabolite biosynthetic gene clusters underscores biosynthetic potential of Myxococcota including descriptions for ten novel species: Archangium lansinium sp. nov., Myxococcus landrumus sp. nov., Nannocystis bai.</title>
        <authorList>
            <person name="Ahearne A."/>
            <person name="Stevens C."/>
            <person name="Dowd S."/>
        </authorList>
    </citation>
    <scope>NUCLEOTIDE SEQUENCE [LARGE SCALE GENOMIC DNA]</scope>
    <source>
        <strain evidence="2 3">WIWO2</strain>
    </source>
</reference>
<evidence type="ECO:0000313" key="2">
    <source>
        <dbReference type="EMBL" id="MDC0680644.1"/>
    </source>
</evidence>
<evidence type="ECO:0000313" key="3">
    <source>
        <dbReference type="Proteomes" id="UP001217485"/>
    </source>
</evidence>
<protein>
    <submittedName>
        <fullName evidence="2">Uncharacterized protein</fullName>
    </submittedName>
</protein>
<organism evidence="2 3">
    <name type="scientific">Sorangium atrum</name>
    <dbReference type="NCBI Taxonomy" id="2995308"/>
    <lineage>
        <taxon>Bacteria</taxon>
        <taxon>Pseudomonadati</taxon>
        <taxon>Myxococcota</taxon>
        <taxon>Polyangia</taxon>
        <taxon>Polyangiales</taxon>
        <taxon>Polyangiaceae</taxon>
        <taxon>Sorangium</taxon>
    </lineage>
</organism>
<dbReference type="EMBL" id="JAQNDK010000002">
    <property type="protein sequence ID" value="MDC0680644.1"/>
    <property type="molecule type" value="Genomic_DNA"/>
</dbReference>
<keyword evidence="3" id="KW-1185">Reference proteome</keyword>
<feature type="compositionally biased region" description="Low complexity" evidence="1">
    <location>
        <begin position="277"/>
        <end position="295"/>
    </location>
</feature>
<dbReference type="RefSeq" id="WP_272097674.1">
    <property type="nucleotide sequence ID" value="NZ_JAQNDK010000002.1"/>
</dbReference>
<accession>A0ABT5C2L0</accession>
<feature type="region of interest" description="Disordered" evidence="1">
    <location>
        <begin position="267"/>
        <end position="295"/>
    </location>
</feature>
<gene>
    <name evidence="2" type="ORF">POL72_23095</name>
</gene>
<dbReference type="Proteomes" id="UP001217485">
    <property type="component" value="Unassembled WGS sequence"/>
</dbReference>
<evidence type="ECO:0000256" key="1">
    <source>
        <dbReference type="SAM" id="MobiDB-lite"/>
    </source>
</evidence>
<proteinExistence type="predicted"/>
<sequence>MQLNTTEHNRTQIQCENDCAPRTTHRFPDHSQFDEDVIMHTERHAFIQRTTTIPARLSESLDTEVSQDLTCLMDTIIAWAVGIMMTWAPPGKSFIKDAVETPEEGRARYHEIARAAAKVAYDPALKPLFGGPRGRAETMALLLSIAYFESGYRRDVDLGIGKLARGSGLDSCLLQVRVGAGKTREGWSHADLVGDREKCFRAGLALIKGSFGACRKQEPRDRLSAYTRGRCIDNDKHSRARIGRALNVPRAPMTDAAVLAAMPGRAPLPAAPPSAPPATGAAGTVAPVGTAGNDS</sequence>